<protein>
    <recommendedName>
        <fullName evidence="3">Ketoreductase (KR) domain-containing protein</fullName>
    </recommendedName>
</protein>
<gene>
    <name evidence="1" type="ORF">DL764_003646</name>
</gene>
<sequence length="248" mass="26967">MASKIVLISGTTKGLGKGLLEIYLAKPNHTVIAANRDPEHASSKALHHLPTGTGSRLIVVKVDASVESDASEAIKTLNSQGIDHLDLVIANAGIANKYPKVSELRISDLLDHMTPNVFGVVWLFQATLPLLLQSESPKWVTMGSDAGCIQLLAALRMHPPTSYSTTKVAIHWLTKKMNAEEERLNAFVINPGFCQTDLGNRAAHLIGMEKAFVPVEESVPKLVELIDSATKESHGGRLWNYTGEEMAW</sequence>
<dbReference type="InterPro" id="IPR052184">
    <property type="entry name" value="SDR_enzymes"/>
</dbReference>
<accession>A0A4Q4TFR8</accession>
<dbReference type="InterPro" id="IPR002347">
    <property type="entry name" value="SDR_fam"/>
</dbReference>
<dbReference type="PANTHER" id="PTHR45458:SF1">
    <property type="entry name" value="SHORT CHAIN DEHYDROGENASE"/>
    <property type="match status" value="1"/>
</dbReference>
<dbReference type="Proteomes" id="UP000293360">
    <property type="component" value="Unassembled WGS sequence"/>
</dbReference>
<dbReference type="AlphaFoldDB" id="A0A4Q4TFR8"/>
<comment type="caution">
    <text evidence="1">The sequence shown here is derived from an EMBL/GenBank/DDBJ whole genome shotgun (WGS) entry which is preliminary data.</text>
</comment>
<dbReference type="Pfam" id="PF00106">
    <property type="entry name" value="adh_short"/>
    <property type="match status" value="1"/>
</dbReference>
<reference evidence="1 2" key="1">
    <citation type="submission" date="2018-06" db="EMBL/GenBank/DDBJ databases">
        <title>Complete Genomes of Monosporascus.</title>
        <authorList>
            <person name="Robinson A.J."/>
            <person name="Natvig D.O."/>
        </authorList>
    </citation>
    <scope>NUCLEOTIDE SEQUENCE [LARGE SCALE GENOMIC DNA]</scope>
    <source>
        <strain evidence="1 2">CBS 110550</strain>
    </source>
</reference>
<evidence type="ECO:0000313" key="1">
    <source>
        <dbReference type="EMBL" id="RYP05676.1"/>
    </source>
</evidence>
<dbReference type="PRINTS" id="PR00081">
    <property type="entry name" value="GDHRDH"/>
</dbReference>
<proteinExistence type="predicted"/>
<dbReference type="SUPFAM" id="SSF51735">
    <property type="entry name" value="NAD(P)-binding Rossmann-fold domains"/>
    <property type="match status" value="1"/>
</dbReference>
<dbReference type="GO" id="GO:0016616">
    <property type="term" value="F:oxidoreductase activity, acting on the CH-OH group of donors, NAD or NADP as acceptor"/>
    <property type="evidence" value="ECO:0007669"/>
    <property type="project" value="TreeGrafter"/>
</dbReference>
<organism evidence="1 2">
    <name type="scientific">Monosporascus ibericus</name>
    <dbReference type="NCBI Taxonomy" id="155417"/>
    <lineage>
        <taxon>Eukaryota</taxon>
        <taxon>Fungi</taxon>
        <taxon>Dikarya</taxon>
        <taxon>Ascomycota</taxon>
        <taxon>Pezizomycotina</taxon>
        <taxon>Sordariomycetes</taxon>
        <taxon>Xylariomycetidae</taxon>
        <taxon>Xylariales</taxon>
        <taxon>Xylariales incertae sedis</taxon>
        <taxon>Monosporascus</taxon>
    </lineage>
</organism>
<keyword evidence="2" id="KW-1185">Reference proteome</keyword>
<name>A0A4Q4TFR8_9PEZI</name>
<dbReference type="EMBL" id="QJNU01000162">
    <property type="protein sequence ID" value="RYP05676.1"/>
    <property type="molecule type" value="Genomic_DNA"/>
</dbReference>
<dbReference type="InterPro" id="IPR036291">
    <property type="entry name" value="NAD(P)-bd_dom_sf"/>
</dbReference>
<dbReference type="PANTHER" id="PTHR45458">
    <property type="entry name" value="SHORT-CHAIN DEHYDROGENASE/REDUCTASE SDR"/>
    <property type="match status" value="1"/>
</dbReference>
<evidence type="ECO:0000313" key="2">
    <source>
        <dbReference type="Proteomes" id="UP000293360"/>
    </source>
</evidence>
<dbReference type="OrthoDB" id="9876299at2759"/>
<dbReference type="Gene3D" id="3.40.50.720">
    <property type="entry name" value="NAD(P)-binding Rossmann-like Domain"/>
    <property type="match status" value="1"/>
</dbReference>
<evidence type="ECO:0008006" key="3">
    <source>
        <dbReference type="Google" id="ProtNLM"/>
    </source>
</evidence>